<gene>
    <name evidence="21" type="ORF">ASIM_LOCUS12793</name>
</gene>
<dbReference type="GO" id="GO:0051880">
    <property type="term" value="F:G-quadruplex DNA binding"/>
    <property type="evidence" value="ECO:0007669"/>
    <property type="project" value="TreeGrafter"/>
</dbReference>
<keyword evidence="14" id="KW-0234">DNA repair</keyword>
<keyword evidence="11" id="KW-0067">ATP-binding</keyword>
<evidence type="ECO:0000313" key="21">
    <source>
        <dbReference type="EMBL" id="VDK48160.1"/>
    </source>
</evidence>
<dbReference type="InterPro" id="IPR027417">
    <property type="entry name" value="P-loop_NTPase"/>
</dbReference>
<evidence type="ECO:0000256" key="15">
    <source>
        <dbReference type="ARBA" id="ARBA00023242"/>
    </source>
</evidence>
<comment type="catalytic activity">
    <reaction evidence="17">
        <text>ATP + H2O = ADP + phosphate + H(+)</text>
        <dbReference type="Rhea" id="RHEA:13065"/>
        <dbReference type="ChEBI" id="CHEBI:15377"/>
        <dbReference type="ChEBI" id="CHEBI:15378"/>
        <dbReference type="ChEBI" id="CHEBI:30616"/>
        <dbReference type="ChEBI" id="CHEBI:43474"/>
        <dbReference type="ChEBI" id="CHEBI:456216"/>
    </reaction>
</comment>
<dbReference type="WBParaSite" id="ASIM_0001336501-mRNA-1">
    <property type="protein sequence ID" value="ASIM_0001336501-mRNA-1"/>
    <property type="gene ID" value="ASIM_0001336501"/>
</dbReference>
<organism evidence="23">
    <name type="scientific">Anisakis simplex</name>
    <name type="common">Herring worm</name>
    <dbReference type="NCBI Taxonomy" id="6269"/>
    <lineage>
        <taxon>Eukaryota</taxon>
        <taxon>Metazoa</taxon>
        <taxon>Ecdysozoa</taxon>
        <taxon>Nematoda</taxon>
        <taxon>Chromadorea</taxon>
        <taxon>Rhabditida</taxon>
        <taxon>Spirurina</taxon>
        <taxon>Ascaridomorpha</taxon>
        <taxon>Ascaridoidea</taxon>
        <taxon>Anisakidae</taxon>
        <taxon>Anisakis</taxon>
        <taxon>Anisakis simplex complex</taxon>
    </lineage>
</organism>
<keyword evidence="15" id="KW-0539">Nucleus</keyword>
<keyword evidence="5" id="KW-0158">Chromosome</keyword>
<dbReference type="Pfam" id="PF13476">
    <property type="entry name" value="AAA_23"/>
    <property type="match status" value="1"/>
</dbReference>
<protein>
    <submittedName>
        <fullName evidence="23">DNA repair protein rad-50 (inferred by orthology to a C. elegans protein)</fullName>
    </submittedName>
</protein>
<keyword evidence="12" id="KW-0460">Magnesium</keyword>
<evidence type="ECO:0000256" key="16">
    <source>
        <dbReference type="ARBA" id="ARBA00023254"/>
    </source>
</evidence>
<evidence type="ECO:0000256" key="5">
    <source>
        <dbReference type="ARBA" id="ARBA00022454"/>
    </source>
</evidence>
<proteinExistence type="inferred from homology"/>
<feature type="binding site" evidence="18">
    <location>
        <position position="692"/>
    </location>
    <ligand>
        <name>Zn(2+)</name>
        <dbReference type="ChEBI" id="CHEBI:29105"/>
    </ligand>
</feature>
<evidence type="ECO:0000256" key="18">
    <source>
        <dbReference type="PROSITE-ProRule" id="PRU00471"/>
    </source>
</evidence>
<dbReference type="InterPro" id="IPR038729">
    <property type="entry name" value="Rad50/SbcC_AAA"/>
</dbReference>
<sequence length="1359" mass="158647">MSLLDTIEIQGIRSIGVGPQNAIVIEFLSPLTIICGPNGSGKTTIIEALKYATTNELPPGKMPTFIHDYRIANKTRIDASVKLKFKDIRNRSCVVTRRMTARAEGTKSKLTTRSEESTIAIEVEADDWKSLSSKVVDCKKEVLNLLGVPAAILEYVVFCHQEESTWPLEEPKKLKERFDEIFQVSGYVKAIELLKKEMKENKGHLQISQARLPFLIEQQSRKLEVYDLTSYKKLHNEYIELKRRYEMADREMKANEEILAQLKGKWEEAKTKLQNASETEREFERVRTEHRIVKQQYNDCAMVPDFRGTVAQLKQEIEKVSNSAEFLSVEKERFRIEDQMKQLKTRLNELQSEKSNVEDAISQLKAVNMLREKLHEEKREAIASACKMFNLTGRLFFGFQKDHSERLAACQKAIDACSIEFGQIKSRIGMTDCECAKLNETIQTINSQLNDQTNSQKELKGVEFRIDKVELEIGELERQLNEMNQATKSDEGSSKNAFDIDNLMQRRDLIAAEMNKLQSEYKERQNEEGIENELKRVLEEKNRLEGELKELTERHQSSIKEIFNGDEIQYPIGLVFMFIKLIDRLATFLRKLDRTNGIVEEEYQDREKKYSVAKNRYEQIQRDLDQIQQQIDNHQRNISKVLSPGEDIEAKLSEMNQLITKTRNELGVLDGCRYLYDKWDNELREKTCCPLCERKYKDAQEANKISSKMNMKRAELPDEIERLQRRVREYEEQQSDLMEVQPYVNIVKRLLNDRSELESDLKMAENKRRSIEEEVVTSRNDLEKTQKRRETFRSIQADASLIDKTWTCLNEKCREIKRLEAELNIDDDFEDKSRVRQHSVAELRNEIERCENEFRSLISAIDQVQSSVAERSKVVEKLNAIRENRLTVMENARQQYRLIEALKNKQSELDQKRTELLALNMKLPTIEAQLQAKIAERSEIQTEGKNEENELSDMRRAIEAMRAQINVSKLLVIDYQLKWISRRPNELVVCVVEVIEKRIEISKDGVVELEMKEDQLKQLKSEAISVDESMRTLQAQFDNVNTKQERKRRLDEQLKKMELAERIVELEKTQERLSAEVKTFEGVRREESLIQKTYSETSLDLERTRGLVQVEGEISGEMGLQKKRISEMKEKLCSREFLKCEEDFKKEVITKCVTAKVIEVRIRFSHDLSTYIRAVDESIVEFHAKKMEEINEILASLWERVYRGSDVEKIQIKSESVDESEKRKSYNYRVVMHMDGKEIDMPGRCSAGQKMLASILIRIALSDVFCDKCSIIALDEPTTNLDVLKVENLGDILSEIIEERNSSTQKAFQLIVITHDYRFVEHLRQLCRPEWLYSLTKDTDGLSRIKRHRNITETVTRED</sequence>
<dbReference type="GO" id="GO:0005524">
    <property type="term" value="F:ATP binding"/>
    <property type="evidence" value="ECO:0007669"/>
    <property type="project" value="UniProtKB-KW"/>
</dbReference>
<comment type="cofactor">
    <cofactor evidence="1">
        <name>Zn(2+)</name>
        <dbReference type="ChEBI" id="CHEBI:29105"/>
    </cofactor>
</comment>
<comment type="similarity">
    <text evidence="4">Belongs to the SMC family. RAD50 subfamily.</text>
</comment>
<dbReference type="Gene3D" id="1.10.287.1490">
    <property type="match status" value="1"/>
</dbReference>
<dbReference type="OrthoDB" id="18797at2759"/>
<dbReference type="PANTHER" id="PTHR18867:SF12">
    <property type="entry name" value="DNA REPAIR PROTEIN RAD50"/>
    <property type="match status" value="1"/>
</dbReference>
<evidence type="ECO:0000256" key="4">
    <source>
        <dbReference type="ARBA" id="ARBA00009439"/>
    </source>
</evidence>
<dbReference type="EMBL" id="UYRR01031250">
    <property type="protein sequence ID" value="VDK48160.1"/>
    <property type="molecule type" value="Genomic_DNA"/>
</dbReference>
<dbReference type="GO" id="GO:0030870">
    <property type="term" value="C:Mre11 complex"/>
    <property type="evidence" value="ECO:0007669"/>
    <property type="project" value="InterPro"/>
</dbReference>
<keyword evidence="8" id="KW-0227">DNA damage</keyword>
<dbReference type="GO" id="GO:0046872">
    <property type="term" value="F:metal ion binding"/>
    <property type="evidence" value="ECO:0007669"/>
    <property type="project" value="UniProtKB-UniRule"/>
</dbReference>
<evidence type="ECO:0000256" key="2">
    <source>
        <dbReference type="ARBA" id="ARBA00004123"/>
    </source>
</evidence>
<evidence type="ECO:0000256" key="17">
    <source>
        <dbReference type="ARBA" id="ARBA00049360"/>
    </source>
</evidence>
<keyword evidence="7" id="KW-0547">Nucleotide-binding</keyword>
<feature type="coiled-coil region" evidence="19">
    <location>
        <begin position="1009"/>
        <end position="1076"/>
    </location>
</feature>
<evidence type="ECO:0000256" key="3">
    <source>
        <dbReference type="ARBA" id="ARBA00004286"/>
    </source>
</evidence>
<keyword evidence="10 18" id="KW-0862">Zinc</keyword>
<evidence type="ECO:0000256" key="8">
    <source>
        <dbReference type="ARBA" id="ARBA00022763"/>
    </source>
</evidence>
<comment type="subcellular location">
    <subcellularLocation>
        <location evidence="3">Chromosome</location>
    </subcellularLocation>
    <subcellularLocation>
        <location evidence="2">Nucleus</location>
    </subcellularLocation>
</comment>
<feature type="coiled-coil region" evidence="19">
    <location>
        <begin position="231"/>
        <end position="279"/>
    </location>
</feature>
<dbReference type="PROSITE" id="PS51131">
    <property type="entry name" value="ZN_HOOK"/>
    <property type="match status" value="1"/>
</dbReference>
<dbReference type="GO" id="GO:0000722">
    <property type="term" value="P:telomere maintenance via recombination"/>
    <property type="evidence" value="ECO:0007669"/>
    <property type="project" value="TreeGrafter"/>
</dbReference>
<dbReference type="GO" id="GO:0070192">
    <property type="term" value="P:chromosome organization involved in meiotic cell cycle"/>
    <property type="evidence" value="ECO:0007669"/>
    <property type="project" value="TreeGrafter"/>
</dbReference>
<dbReference type="GO" id="GO:0007004">
    <property type="term" value="P:telomere maintenance via telomerase"/>
    <property type="evidence" value="ECO:0007669"/>
    <property type="project" value="TreeGrafter"/>
</dbReference>
<evidence type="ECO:0000256" key="13">
    <source>
        <dbReference type="ARBA" id="ARBA00023054"/>
    </source>
</evidence>
<dbReference type="GO" id="GO:0003691">
    <property type="term" value="F:double-stranded telomeric DNA binding"/>
    <property type="evidence" value="ECO:0007669"/>
    <property type="project" value="TreeGrafter"/>
</dbReference>
<keyword evidence="22" id="KW-1185">Reference proteome</keyword>
<dbReference type="InterPro" id="IPR004584">
    <property type="entry name" value="Rad50_eukaryotes"/>
</dbReference>
<reference evidence="21 22" key="2">
    <citation type="submission" date="2018-11" db="EMBL/GenBank/DDBJ databases">
        <authorList>
            <consortium name="Pathogen Informatics"/>
        </authorList>
    </citation>
    <scope>NUCLEOTIDE SEQUENCE [LARGE SCALE GENOMIC DNA]</scope>
</reference>
<feature type="coiled-coil region" evidence="19">
    <location>
        <begin position="899"/>
        <end position="964"/>
    </location>
</feature>
<evidence type="ECO:0000256" key="10">
    <source>
        <dbReference type="ARBA" id="ARBA00022833"/>
    </source>
</evidence>
<dbReference type="GO" id="GO:0016887">
    <property type="term" value="F:ATP hydrolysis activity"/>
    <property type="evidence" value="ECO:0007669"/>
    <property type="project" value="InterPro"/>
</dbReference>
<dbReference type="PANTHER" id="PTHR18867">
    <property type="entry name" value="RAD50"/>
    <property type="match status" value="1"/>
</dbReference>
<feature type="coiled-coil region" evidence="19">
    <location>
        <begin position="310"/>
        <end position="377"/>
    </location>
</feature>
<dbReference type="Proteomes" id="UP000267096">
    <property type="component" value="Unassembled WGS sequence"/>
</dbReference>
<keyword evidence="13 19" id="KW-0175">Coiled coil</keyword>
<evidence type="ECO:0000313" key="23">
    <source>
        <dbReference type="WBParaSite" id="ASIM_0001336501-mRNA-1"/>
    </source>
</evidence>
<dbReference type="SUPFAM" id="SSF52540">
    <property type="entry name" value="P-loop containing nucleoside triphosphate hydrolases"/>
    <property type="match status" value="2"/>
</dbReference>
<evidence type="ECO:0000256" key="1">
    <source>
        <dbReference type="ARBA" id="ARBA00001947"/>
    </source>
</evidence>
<accession>A0A158PP05</accession>
<evidence type="ECO:0000256" key="9">
    <source>
        <dbReference type="ARBA" id="ARBA00022801"/>
    </source>
</evidence>
<feature type="domain" description="Zinc-hook" evidence="20">
    <location>
        <begin position="645"/>
        <end position="742"/>
    </location>
</feature>
<dbReference type="Gene3D" id="3.40.50.300">
    <property type="entry name" value="P-loop containing nucleotide triphosphate hydrolases"/>
    <property type="match status" value="2"/>
</dbReference>
<dbReference type="NCBIfam" id="TIGR00606">
    <property type="entry name" value="rad50"/>
    <property type="match status" value="1"/>
</dbReference>
<keyword evidence="9" id="KW-0378">Hydrolase</keyword>
<evidence type="ECO:0000256" key="12">
    <source>
        <dbReference type="ARBA" id="ARBA00022842"/>
    </source>
</evidence>
<feature type="coiled-coil region" evidence="19">
    <location>
        <begin position="603"/>
        <end position="637"/>
    </location>
</feature>
<evidence type="ECO:0000256" key="19">
    <source>
        <dbReference type="SAM" id="Coils"/>
    </source>
</evidence>
<dbReference type="GO" id="GO:0006302">
    <property type="term" value="P:double-strand break repair"/>
    <property type="evidence" value="ECO:0007669"/>
    <property type="project" value="InterPro"/>
</dbReference>
<evidence type="ECO:0000256" key="6">
    <source>
        <dbReference type="ARBA" id="ARBA00022723"/>
    </source>
</evidence>
<feature type="coiled-coil region" evidence="19">
    <location>
        <begin position="435"/>
        <end position="561"/>
    </location>
</feature>
<name>A0A158PP05_ANISI</name>
<feature type="binding site" evidence="18">
    <location>
        <position position="689"/>
    </location>
    <ligand>
        <name>Zn(2+)</name>
        <dbReference type="ChEBI" id="CHEBI:29105"/>
    </ligand>
</feature>
<evidence type="ECO:0000313" key="22">
    <source>
        <dbReference type="Proteomes" id="UP000267096"/>
    </source>
</evidence>
<reference evidence="23" key="1">
    <citation type="submission" date="2016-04" db="UniProtKB">
        <authorList>
            <consortium name="WormBaseParasite"/>
        </authorList>
    </citation>
    <scope>IDENTIFICATION</scope>
</reference>
<evidence type="ECO:0000256" key="11">
    <source>
        <dbReference type="ARBA" id="ARBA00022840"/>
    </source>
</evidence>
<feature type="coiled-coil region" evidence="19">
    <location>
        <begin position="713"/>
        <end position="788"/>
    </location>
</feature>
<dbReference type="GO" id="GO:0000794">
    <property type="term" value="C:condensed nuclear chromosome"/>
    <property type="evidence" value="ECO:0007669"/>
    <property type="project" value="TreeGrafter"/>
</dbReference>
<keyword evidence="6 18" id="KW-0479">Metal-binding</keyword>
<dbReference type="GO" id="GO:0043047">
    <property type="term" value="F:single-stranded telomeric DNA binding"/>
    <property type="evidence" value="ECO:0007669"/>
    <property type="project" value="TreeGrafter"/>
</dbReference>
<evidence type="ECO:0000256" key="7">
    <source>
        <dbReference type="ARBA" id="ARBA00022741"/>
    </source>
</evidence>
<evidence type="ECO:0000259" key="20">
    <source>
        <dbReference type="PROSITE" id="PS51131"/>
    </source>
</evidence>
<evidence type="ECO:0000256" key="14">
    <source>
        <dbReference type="ARBA" id="ARBA00023204"/>
    </source>
</evidence>
<dbReference type="InterPro" id="IPR013134">
    <property type="entry name" value="Zn_hook_RAD50"/>
</dbReference>
<keyword evidence="16" id="KW-0469">Meiosis</keyword>